<dbReference type="EMBL" id="PDCK01000040">
    <property type="protein sequence ID" value="PRQ51582.1"/>
    <property type="molecule type" value="Genomic_DNA"/>
</dbReference>
<proteinExistence type="predicted"/>
<evidence type="ECO:0000313" key="4">
    <source>
        <dbReference type="Proteomes" id="UP000238479"/>
    </source>
</evidence>
<protein>
    <submittedName>
        <fullName evidence="3">Uncharacterized protein</fullName>
    </submittedName>
</protein>
<sequence>MQKSLRVIFLLLFVCLLFSAISIYYFDSDSANSVQLKFSSGLNSVMSTKTTKRKLRRISQDNNEDGQDNQTETQRMFNDESFATVSNMDAHCQRKSRSMSTDDDGREPNSAQQ</sequence>
<feature type="region of interest" description="Disordered" evidence="1">
    <location>
        <begin position="51"/>
        <end position="72"/>
    </location>
</feature>
<evidence type="ECO:0000256" key="1">
    <source>
        <dbReference type="SAM" id="MobiDB-lite"/>
    </source>
</evidence>
<dbReference type="Gramene" id="PRQ51582">
    <property type="protein sequence ID" value="PRQ51582"/>
    <property type="gene ID" value="RchiOBHm_Chr2g0146021"/>
</dbReference>
<keyword evidence="4" id="KW-1185">Reference proteome</keyword>
<reference evidence="3 4" key="1">
    <citation type="journal article" date="2018" name="Nat. Genet.">
        <title>The Rosa genome provides new insights in the design of modern roses.</title>
        <authorList>
            <person name="Bendahmane M."/>
        </authorList>
    </citation>
    <scope>NUCLEOTIDE SEQUENCE [LARGE SCALE GENOMIC DNA]</scope>
    <source>
        <strain evidence="4">cv. Old Blush</strain>
    </source>
</reference>
<dbReference type="Proteomes" id="UP000238479">
    <property type="component" value="Chromosome 2"/>
</dbReference>
<feature type="chain" id="PRO_5015184660" evidence="2">
    <location>
        <begin position="21"/>
        <end position="113"/>
    </location>
</feature>
<accession>A0A2P6RYT6</accession>
<dbReference type="AlphaFoldDB" id="A0A2P6RYT6"/>
<feature type="region of interest" description="Disordered" evidence="1">
    <location>
        <begin position="88"/>
        <end position="113"/>
    </location>
</feature>
<name>A0A2P6RYT6_ROSCH</name>
<evidence type="ECO:0000256" key="2">
    <source>
        <dbReference type="SAM" id="SignalP"/>
    </source>
</evidence>
<gene>
    <name evidence="3" type="ORF">RchiOBHm_Chr2g0146021</name>
</gene>
<comment type="caution">
    <text evidence="3">The sequence shown here is derived from an EMBL/GenBank/DDBJ whole genome shotgun (WGS) entry which is preliminary data.</text>
</comment>
<evidence type="ECO:0000313" key="3">
    <source>
        <dbReference type="EMBL" id="PRQ51582.1"/>
    </source>
</evidence>
<organism evidence="3 4">
    <name type="scientific">Rosa chinensis</name>
    <name type="common">China rose</name>
    <dbReference type="NCBI Taxonomy" id="74649"/>
    <lineage>
        <taxon>Eukaryota</taxon>
        <taxon>Viridiplantae</taxon>
        <taxon>Streptophyta</taxon>
        <taxon>Embryophyta</taxon>
        <taxon>Tracheophyta</taxon>
        <taxon>Spermatophyta</taxon>
        <taxon>Magnoliopsida</taxon>
        <taxon>eudicotyledons</taxon>
        <taxon>Gunneridae</taxon>
        <taxon>Pentapetalae</taxon>
        <taxon>rosids</taxon>
        <taxon>fabids</taxon>
        <taxon>Rosales</taxon>
        <taxon>Rosaceae</taxon>
        <taxon>Rosoideae</taxon>
        <taxon>Rosoideae incertae sedis</taxon>
        <taxon>Rosa</taxon>
    </lineage>
</organism>
<feature type="signal peptide" evidence="2">
    <location>
        <begin position="1"/>
        <end position="20"/>
    </location>
</feature>
<keyword evidence="2" id="KW-0732">Signal</keyword>